<evidence type="ECO:0000256" key="2">
    <source>
        <dbReference type="ARBA" id="ARBA00022525"/>
    </source>
</evidence>
<protein>
    <recommendedName>
        <fullName evidence="11">CLIP domain-containing serine protease</fullName>
        <ecNumber evidence="10">3.4.21.-</ecNumber>
    </recommendedName>
</protein>
<dbReference type="PROSITE" id="PS50240">
    <property type="entry name" value="TRYPSIN_DOM"/>
    <property type="match status" value="1"/>
</dbReference>
<evidence type="ECO:0000256" key="3">
    <source>
        <dbReference type="ARBA" id="ARBA00022670"/>
    </source>
</evidence>
<dbReference type="GO" id="GO:0006508">
    <property type="term" value="P:proteolysis"/>
    <property type="evidence" value="ECO:0007669"/>
    <property type="project" value="UniProtKB-KW"/>
</dbReference>
<dbReference type="Proteomes" id="UP000801492">
    <property type="component" value="Unassembled WGS sequence"/>
</dbReference>
<dbReference type="PROSITE" id="PS00134">
    <property type="entry name" value="TRYPSIN_HIS"/>
    <property type="match status" value="1"/>
</dbReference>
<feature type="domain" description="Clip" evidence="13">
    <location>
        <begin position="69"/>
        <end position="119"/>
    </location>
</feature>
<dbReference type="InterPro" id="IPR001314">
    <property type="entry name" value="Peptidase_S1A"/>
</dbReference>
<dbReference type="SUPFAM" id="SSF50494">
    <property type="entry name" value="Trypsin-like serine proteases"/>
    <property type="match status" value="1"/>
</dbReference>
<keyword evidence="4" id="KW-0732">Signal</keyword>
<dbReference type="GO" id="GO:0005576">
    <property type="term" value="C:extracellular region"/>
    <property type="evidence" value="ECO:0007669"/>
    <property type="project" value="UniProtKB-SubCell"/>
</dbReference>
<keyword evidence="8" id="KW-1015">Disulfide bond</keyword>
<dbReference type="InterPro" id="IPR043504">
    <property type="entry name" value="Peptidase_S1_PA_chymotrypsin"/>
</dbReference>
<proteinExistence type="inferred from homology"/>
<keyword evidence="3 10" id="KW-0645">Protease</keyword>
<dbReference type="PRINTS" id="PR00722">
    <property type="entry name" value="CHYMOTRYPSIN"/>
</dbReference>
<dbReference type="PROSITE" id="PS00135">
    <property type="entry name" value="TRYPSIN_SER"/>
    <property type="match status" value="1"/>
</dbReference>
<feature type="domain" description="Peptidase S1" evidence="12">
    <location>
        <begin position="146"/>
        <end position="403"/>
    </location>
</feature>
<organism evidence="14 15">
    <name type="scientific">Ignelater luminosus</name>
    <name type="common">Cucubano</name>
    <name type="synonym">Pyrophorus luminosus</name>
    <dbReference type="NCBI Taxonomy" id="2038154"/>
    <lineage>
        <taxon>Eukaryota</taxon>
        <taxon>Metazoa</taxon>
        <taxon>Ecdysozoa</taxon>
        <taxon>Arthropoda</taxon>
        <taxon>Hexapoda</taxon>
        <taxon>Insecta</taxon>
        <taxon>Pterygota</taxon>
        <taxon>Neoptera</taxon>
        <taxon>Endopterygota</taxon>
        <taxon>Coleoptera</taxon>
        <taxon>Polyphaga</taxon>
        <taxon>Elateriformia</taxon>
        <taxon>Elateroidea</taxon>
        <taxon>Elateridae</taxon>
        <taxon>Agrypninae</taxon>
        <taxon>Pyrophorini</taxon>
        <taxon>Ignelater</taxon>
    </lineage>
</organism>
<evidence type="ECO:0000256" key="10">
    <source>
        <dbReference type="RuleBase" id="RU363034"/>
    </source>
</evidence>
<comment type="caution">
    <text evidence="14">The sequence shown here is derived from an EMBL/GenBank/DDBJ whole genome shotgun (WGS) entry which is preliminary data.</text>
</comment>
<dbReference type="AlphaFoldDB" id="A0A8K0D8G5"/>
<dbReference type="GO" id="GO:0004252">
    <property type="term" value="F:serine-type endopeptidase activity"/>
    <property type="evidence" value="ECO:0007669"/>
    <property type="project" value="UniProtKB-UniRule"/>
</dbReference>
<evidence type="ECO:0000313" key="14">
    <source>
        <dbReference type="EMBL" id="KAF2898237.1"/>
    </source>
</evidence>
<keyword evidence="6 10" id="KW-0720">Serine protease</keyword>
<dbReference type="FunFam" id="2.40.10.10:FF:000146">
    <property type="entry name" value="Serine protease 53"/>
    <property type="match status" value="1"/>
</dbReference>
<dbReference type="PANTHER" id="PTHR24252:SF7">
    <property type="entry name" value="HYALIN"/>
    <property type="match status" value="1"/>
</dbReference>
<sequence length="405" mass="44125">EGDRCVTPNGEVAKCTSLINCNIIGDALRNKTEGAADFARKSQCGKIGKAPLVCCGTSAKLTFIAPKPPCTTPNGEAASCIPISSCKAIMDAINTQNKDAIEFSKKSQCGFDKEQLVCCGSEAYPLRTNLLPNRTVCGEQKGDVRIHGGEVTQIWEFPWMVLLGYRNNDGTDGGFRCGGSVINNRYILTAAHCVSLRARLNIRVDRVRLGEWRISTAEDCDEGVSVNCADPVVEINIEKKIVHPEYRRVEGKNDIALLRLEKNIQFSNYIQPICLPVRESPDSSPNSEMHVAGWGATENSSYSDVKLKLKLRVVSRSYCNEKLSDIGGAGPLQMCAGGEGKKDSCQGDSGGPLMRSFSENENAKPKWYQEGVVSRGKGCGMVGFPGIYTRVASYMDWIIENLESS</sequence>
<keyword evidence="7" id="KW-0865">Zymogen</keyword>
<dbReference type="EMBL" id="VTPC01003625">
    <property type="protein sequence ID" value="KAF2898237.1"/>
    <property type="molecule type" value="Genomic_DNA"/>
</dbReference>
<keyword evidence="15" id="KW-1185">Reference proteome</keyword>
<comment type="subcellular location">
    <subcellularLocation>
        <location evidence="1 11">Secreted</location>
    </subcellularLocation>
</comment>
<accession>A0A8K0D8G5</accession>
<dbReference type="InterPro" id="IPR038565">
    <property type="entry name" value="CLIP_sf"/>
</dbReference>
<dbReference type="CDD" id="cd00190">
    <property type="entry name" value="Tryp_SPc"/>
    <property type="match status" value="1"/>
</dbReference>
<comment type="domain">
    <text evidence="11">The clip domain consists of 35-55 residues which are 'knitted' together usually by 3 conserved disulfide bonds forming a clip-like compact structure.</text>
</comment>
<evidence type="ECO:0000256" key="8">
    <source>
        <dbReference type="ARBA" id="ARBA00023157"/>
    </source>
</evidence>
<evidence type="ECO:0000256" key="1">
    <source>
        <dbReference type="ARBA" id="ARBA00004613"/>
    </source>
</evidence>
<feature type="domain" description="Clip" evidence="13">
    <location>
        <begin position="4"/>
        <end position="55"/>
    </location>
</feature>
<evidence type="ECO:0000259" key="13">
    <source>
        <dbReference type="PROSITE" id="PS51888"/>
    </source>
</evidence>
<keyword evidence="5 10" id="KW-0378">Hydrolase</keyword>
<dbReference type="Gene3D" id="2.40.10.10">
    <property type="entry name" value="Trypsin-like serine proteases"/>
    <property type="match status" value="2"/>
</dbReference>
<gene>
    <name evidence="14" type="ORF">ILUMI_07939</name>
</gene>
<dbReference type="EC" id="3.4.21.-" evidence="10"/>
<evidence type="ECO:0000256" key="6">
    <source>
        <dbReference type="ARBA" id="ARBA00022825"/>
    </source>
</evidence>
<dbReference type="Pfam" id="PF00089">
    <property type="entry name" value="Trypsin"/>
    <property type="match status" value="1"/>
</dbReference>
<dbReference type="SMART" id="SM00680">
    <property type="entry name" value="CLIP"/>
    <property type="match status" value="2"/>
</dbReference>
<evidence type="ECO:0000256" key="7">
    <source>
        <dbReference type="ARBA" id="ARBA00023145"/>
    </source>
</evidence>
<name>A0A8K0D8G5_IGNLU</name>
<keyword evidence="2 11" id="KW-0964">Secreted</keyword>
<dbReference type="SMART" id="SM00020">
    <property type="entry name" value="Tryp_SPc"/>
    <property type="match status" value="1"/>
</dbReference>
<evidence type="ECO:0000256" key="5">
    <source>
        <dbReference type="ARBA" id="ARBA00022801"/>
    </source>
</evidence>
<dbReference type="InterPro" id="IPR001254">
    <property type="entry name" value="Trypsin_dom"/>
</dbReference>
<evidence type="ECO:0000313" key="15">
    <source>
        <dbReference type="Proteomes" id="UP000801492"/>
    </source>
</evidence>
<dbReference type="PROSITE" id="PS51888">
    <property type="entry name" value="CLIP"/>
    <property type="match status" value="2"/>
</dbReference>
<feature type="non-terminal residue" evidence="14">
    <location>
        <position position="405"/>
    </location>
</feature>
<dbReference type="InterPro" id="IPR022700">
    <property type="entry name" value="CLIP"/>
</dbReference>
<dbReference type="InterPro" id="IPR018114">
    <property type="entry name" value="TRYPSIN_HIS"/>
</dbReference>
<dbReference type="Pfam" id="PF12032">
    <property type="entry name" value="CLIP"/>
    <property type="match status" value="2"/>
</dbReference>
<dbReference type="InterPro" id="IPR009003">
    <property type="entry name" value="Peptidase_S1_PA"/>
</dbReference>
<dbReference type="Gene3D" id="3.30.1640.30">
    <property type="match status" value="2"/>
</dbReference>
<evidence type="ECO:0000256" key="11">
    <source>
        <dbReference type="RuleBase" id="RU366078"/>
    </source>
</evidence>
<comment type="similarity">
    <text evidence="9 11">Belongs to the peptidase S1 family. CLIP subfamily.</text>
</comment>
<evidence type="ECO:0000256" key="9">
    <source>
        <dbReference type="ARBA" id="ARBA00024195"/>
    </source>
</evidence>
<evidence type="ECO:0000259" key="12">
    <source>
        <dbReference type="PROSITE" id="PS50240"/>
    </source>
</evidence>
<dbReference type="OrthoDB" id="8114044at2759"/>
<dbReference type="InterPro" id="IPR033116">
    <property type="entry name" value="TRYPSIN_SER"/>
</dbReference>
<dbReference type="PANTHER" id="PTHR24252">
    <property type="entry name" value="ACROSIN-RELATED"/>
    <property type="match status" value="1"/>
</dbReference>
<evidence type="ECO:0000256" key="4">
    <source>
        <dbReference type="ARBA" id="ARBA00022729"/>
    </source>
</evidence>
<reference evidence="14" key="1">
    <citation type="submission" date="2019-08" db="EMBL/GenBank/DDBJ databases">
        <title>The genome of the North American firefly Photinus pyralis.</title>
        <authorList>
            <consortium name="Photinus pyralis genome working group"/>
            <person name="Fallon T.R."/>
            <person name="Sander Lower S.E."/>
            <person name="Weng J.-K."/>
        </authorList>
    </citation>
    <scope>NUCLEOTIDE SEQUENCE</scope>
    <source>
        <strain evidence="14">TRF0915ILg1</strain>
        <tissue evidence="14">Whole body</tissue>
    </source>
</reference>